<dbReference type="NCBIfam" id="NF005559">
    <property type="entry name" value="PRK07231.1"/>
    <property type="match status" value="1"/>
</dbReference>
<dbReference type="Proteomes" id="UP000054771">
    <property type="component" value="Unassembled WGS sequence"/>
</dbReference>
<protein>
    <recommendedName>
        <fullName evidence="5">Short chain type dehydrogenase</fullName>
    </recommendedName>
</protein>
<proteinExistence type="inferred from homology"/>
<keyword evidence="4" id="KW-1185">Reference proteome</keyword>
<dbReference type="OrthoDB" id="47007at2759"/>
<accession>A0A0U5GF69</accession>
<dbReference type="EMBL" id="CDMC01000019">
    <property type="protein sequence ID" value="CEL10518.1"/>
    <property type="molecule type" value="Genomic_DNA"/>
</dbReference>
<dbReference type="AlphaFoldDB" id="A0A0U5GF69"/>
<sequence length="262" mass="27656">MAQSLEGKIAIVTGSSGGIGRAISLKLSSAGCVVICADIHETAKEDTLSTHEAVVSQGGTAEFVKVDVTDAAQVENVVRHAVEKFGRLDIMINNAGVALESSNPKPIWDFSQEVWDKDIAVNSTGVFLGCKYASAQMIKQQPLPCGDRGWILNIASIFGLQGSMYVAGYVASKHAVMGVTRAAAMDCASQRIHVNALCPGYTDTAFISSLTPEQRAVVQQKHPFRGLGKPEDVANAALFLVSEESTWISGVGLPVDGGYTAL</sequence>
<gene>
    <name evidence="3" type="ORF">ASPCAL13636</name>
</gene>
<evidence type="ECO:0000256" key="1">
    <source>
        <dbReference type="ARBA" id="ARBA00006484"/>
    </source>
</evidence>
<dbReference type="Pfam" id="PF13561">
    <property type="entry name" value="adh_short_C2"/>
    <property type="match status" value="1"/>
</dbReference>
<dbReference type="PANTHER" id="PTHR42760">
    <property type="entry name" value="SHORT-CHAIN DEHYDROGENASES/REDUCTASES FAMILY MEMBER"/>
    <property type="match status" value="1"/>
</dbReference>
<keyword evidence="2" id="KW-0521">NADP</keyword>
<evidence type="ECO:0000313" key="3">
    <source>
        <dbReference type="EMBL" id="CEL10518.1"/>
    </source>
</evidence>
<dbReference type="PANTHER" id="PTHR42760:SF124">
    <property type="entry name" value="SHORT-CHAIN DEHYDROGENASE_REDUCTASE"/>
    <property type="match status" value="1"/>
</dbReference>
<dbReference type="SUPFAM" id="SSF51735">
    <property type="entry name" value="NAD(P)-binding Rossmann-fold domains"/>
    <property type="match status" value="1"/>
</dbReference>
<dbReference type="InterPro" id="IPR020904">
    <property type="entry name" value="Sc_DH/Rdtase_CS"/>
</dbReference>
<dbReference type="PRINTS" id="PR00081">
    <property type="entry name" value="GDHRDH"/>
</dbReference>
<dbReference type="FunFam" id="3.40.50.720:FF:000084">
    <property type="entry name" value="Short-chain dehydrogenase reductase"/>
    <property type="match status" value="1"/>
</dbReference>
<evidence type="ECO:0000256" key="2">
    <source>
        <dbReference type="ARBA" id="ARBA00022857"/>
    </source>
</evidence>
<dbReference type="InterPro" id="IPR002347">
    <property type="entry name" value="SDR_fam"/>
</dbReference>
<dbReference type="CDD" id="cd05233">
    <property type="entry name" value="SDR_c"/>
    <property type="match status" value="1"/>
</dbReference>
<dbReference type="OMA" id="MTLYPSQ"/>
<evidence type="ECO:0008006" key="5">
    <source>
        <dbReference type="Google" id="ProtNLM"/>
    </source>
</evidence>
<dbReference type="PRINTS" id="PR00080">
    <property type="entry name" value="SDRFAMILY"/>
</dbReference>
<reference evidence="4" key="1">
    <citation type="journal article" date="2016" name="Genome Announc.">
        <title>Draft genome sequences of fungus Aspergillus calidoustus.</title>
        <authorList>
            <person name="Horn F."/>
            <person name="Linde J."/>
            <person name="Mattern D.J."/>
            <person name="Walther G."/>
            <person name="Guthke R."/>
            <person name="Scherlach K."/>
            <person name="Martin K."/>
            <person name="Brakhage A.A."/>
            <person name="Petzke L."/>
            <person name="Valiante V."/>
        </authorList>
    </citation>
    <scope>NUCLEOTIDE SEQUENCE [LARGE SCALE GENOMIC DNA]</scope>
    <source>
        <strain evidence="4">SF006504</strain>
    </source>
</reference>
<dbReference type="InterPro" id="IPR036291">
    <property type="entry name" value="NAD(P)-bd_dom_sf"/>
</dbReference>
<dbReference type="STRING" id="454130.A0A0U5GF69"/>
<dbReference type="PROSITE" id="PS00061">
    <property type="entry name" value="ADH_SHORT"/>
    <property type="match status" value="1"/>
</dbReference>
<dbReference type="GO" id="GO:0016616">
    <property type="term" value="F:oxidoreductase activity, acting on the CH-OH group of donors, NAD or NADP as acceptor"/>
    <property type="evidence" value="ECO:0007669"/>
    <property type="project" value="TreeGrafter"/>
</dbReference>
<name>A0A0U5GF69_ASPCI</name>
<dbReference type="Gene3D" id="3.40.50.720">
    <property type="entry name" value="NAD(P)-binding Rossmann-like Domain"/>
    <property type="match status" value="1"/>
</dbReference>
<comment type="similarity">
    <text evidence="1">Belongs to the short-chain dehydrogenases/reductases (SDR) family.</text>
</comment>
<organism evidence="3 4">
    <name type="scientific">Aspergillus calidoustus</name>
    <dbReference type="NCBI Taxonomy" id="454130"/>
    <lineage>
        <taxon>Eukaryota</taxon>
        <taxon>Fungi</taxon>
        <taxon>Dikarya</taxon>
        <taxon>Ascomycota</taxon>
        <taxon>Pezizomycotina</taxon>
        <taxon>Eurotiomycetes</taxon>
        <taxon>Eurotiomycetidae</taxon>
        <taxon>Eurotiales</taxon>
        <taxon>Aspergillaceae</taxon>
        <taxon>Aspergillus</taxon>
        <taxon>Aspergillus subgen. Nidulantes</taxon>
    </lineage>
</organism>
<evidence type="ECO:0000313" key="4">
    <source>
        <dbReference type="Proteomes" id="UP000054771"/>
    </source>
</evidence>
<dbReference type="GO" id="GO:0044550">
    <property type="term" value="P:secondary metabolite biosynthetic process"/>
    <property type="evidence" value="ECO:0007669"/>
    <property type="project" value="UniProtKB-ARBA"/>
</dbReference>